<evidence type="ECO:0000313" key="1">
    <source>
        <dbReference type="EMBL" id="KAF3425236.1"/>
    </source>
</evidence>
<protein>
    <submittedName>
        <fullName evidence="1">Uncharacterized protein</fullName>
    </submittedName>
</protein>
<evidence type="ECO:0000313" key="2">
    <source>
        <dbReference type="Proteomes" id="UP000655588"/>
    </source>
</evidence>
<dbReference type="OrthoDB" id="7572059at2759"/>
<proteinExistence type="predicted"/>
<dbReference type="EMBL" id="WNWW01000410">
    <property type="protein sequence ID" value="KAF3425236.1"/>
    <property type="molecule type" value="Genomic_DNA"/>
</dbReference>
<dbReference type="AlphaFoldDB" id="A0A833RXI0"/>
<accession>A0A833RXI0</accession>
<reference evidence="1" key="1">
    <citation type="submission" date="2019-11" db="EMBL/GenBank/DDBJ databases">
        <title>The nuclear and mitochondrial genomes of Frieseomelitta varia - a highly eusocial stingless bee (Meliponini) with a permanently sterile worker caste.</title>
        <authorList>
            <person name="Freitas F.C.P."/>
            <person name="Lourenco A.P."/>
            <person name="Nunes F.M.F."/>
            <person name="Paschoal A.R."/>
            <person name="Abreu F.C.P."/>
            <person name="Barbin F.O."/>
            <person name="Bataglia L."/>
            <person name="Cardoso-Junior C.A.M."/>
            <person name="Cervoni M.S."/>
            <person name="Silva S.R."/>
            <person name="Dalarmi F."/>
            <person name="Del Lama M.A."/>
            <person name="Depintor T.S."/>
            <person name="Ferreira K.M."/>
            <person name="Goria P.S."/>
            <person name="Jaskot M.C."/>
            <person name="Lago D.C."/>
            <person name="Luna-Lucena D."/>
            <person name="Moda L.M."/>
            <person name="Nascimento L."/>
            <person name="Pedrino M."/>
            <person name="Rabico F.O."/>
            <person name="Sanches F.C."/>
            <person name="Santos D.E."/>
            <person name="Santos C.G."/>
            <person name="Vieira J."/>
            <person name="Lopes T.F."/>
            <person name="Barchuk A.R."/>
            <person name="Hartfelder K."/>
            <person name="Simoes Z.L.P."/>
            <person name="Bitondi M.M.G."/>
            <person name="Pinheiro D.G."/>
        </authorList>
    </citation>
    <scope>NUCLEOTIDE SEQUENCE</scope>
    <source>
        <strain evidence="1">USP_RPSP 00005682</strain>
        <tissue evidence="1">Whole individual</tissue>
    </source>
</reference>
<organism evidence="1 2">
    <name type="scientific">Frieseomelitta varia</name>
    <dbReference type="NCBI Taxonomy" id="561572"/>
    <lineage>
        <taxon>Eukaryota</taxon>
        <taxon>Metazoa</taxon>
        <taxon>Ecdysozoa</taxon>
        <taxon>Arthropoda</taxon>
        <taxon>Hexapoda</taxon>
        <taxon>Insecta</taxon>
        <taxon>Pterygota</taxon>
        <taxon>Neoptera</taxon>
        <taxon>Endopterygota</taxon>
        <taxon>Hymenoptera</taxon>
        <taxon>Apocrita</taxon>
        <taxon>Aculeata</taxon>
        <taxon>Apoidea</taxon>
        <taxon>Anthophila</taxon>
        <taxon>Apidae</taxon>
        <taxon>Frieseomelitta</taxon>
    </lineage>
</organism>
<gene>
    <name evidence="1" type="ORF">E2986_05923</name>
</gene>
<keyword evidence="2" id="KW-1185">Reference proteome</keyword>
<name>A0A833RXI0_9HYME</name>
<dbReference type="Proteomes" id="UP000655588">
    <property type="component" value="Unassembled WGS sequence"/>
</dbReference>
<comment type="caution">
    <text evidence="1">The sequence shown here is derived from an EMBL/GenBank/DDBJ whole genome shotgun (WGS) entry which is preliminary data.</text>
</comment>
<sequence>MQSKSTITVSHENNADESMEESVFEQICDTIFVLIPEVPRLKQLFLSWSQLGTEDRIQLDAKVANWCCPNRRQLYKPLQEALIRWETLQDTQGAPGCEPGMVSFSCDPQLEEELVSVIYSLELLFTKNRRGREIDMDYRTGRCAELRREMSLGLNYGEGNLRSILSPKESTPHSVHSCSYIADFRRSDEELSGYLTD</sequence>